<dbReference type="Proteomes" id="UP000182235">
    <property type="component" value="Unassembled WGS sequence"/>
</dbReference>
<evidence type="ECO:0000256" key="1">
    <source>
        <dbReference type="SAM" id="MobiDB-lite"/>
    </source>
</evidence>
<evidence type="ECO:0000313" key="4">
    <source>
        <dbReference type="Proteomes" id="UP000182235"/>
    </source>
</evidence>
<dbReference type="InterPro" id="IPR057684">
    <property type="entry name" value="DUF7924"/>
</dbReference>
<feature type="region of interest" description="Disordered" evidence="1">
    <location>
        <begin position="1"/>
        <end position="44"/>
    </location>
</feature>
<comment type="caution">
    <text evidence="3">The sequence shown here is derived from an EMBL/GenBank/DDBJ whole genome shotgun (WGS) entry which is preliminary data.</text>
</comment>
<accession>A0A1J9P934</accession>
<sequence>MSHLRARPKPESSLRRKNSNSSLASSTTSDQKSRDGKSAKYRSPSYETVLATKGSFMAESDLEVTDLSKGWCQKLLYEKQKTPKDTFFKDDRFRTACQKLQSKNESRVIQGISRLIVPSAEGLATNGAKDLENLVESVNESWRSSLAFCGPLPQPDYAVGFARSAFSNTQLEKLAPFIGEVPNLCNSYFLATFYMHFPFLTCEVKCGASALDIADRQNAHSMTLAVRAVAELFKFVGREEEINREILAFSISHDHRSVRIFTALDGKEKWTAYHFTRNVYDIWRPNHLSRVCSAIDDIPFRVDLGVSQPDPGSQSNVPSFTEGDDIQVTQASLVASVEVTPNSSFTEQTKQSKQAKQTISNMAKKVRIMQIANY</sequence>
<dbReference type="PANTHER" id="PTHR42470:SF2">
    <property type="match status" value="1"/>
</dbReference>
<reference evidence="3 4" key="1">
    <citation type="submission" date="2015-07" db="EMBL/GenBank/DDBJ databases">
        <title>Emmonsia species relationships and genome sequence.</title>
        <authorList>
            <consortium name="The Broad Institute Genomics Platform"/>
            <person name="Cuomo C.A."/>
            <person name="Munoz J.F."/>
            <person name="Imamovic A."/>
            <person name="Priest M.E."/>
            <person name="Young S."/>
            <person name="Clay O.K."/>
            <person name="McEwen J.G."/>
        </authorList>
    </citation>
    <scope>NUCLEOTIDE SEQUENCE [LARGE SCALE GENOMIC DNA]</scope>
    <source>
        <strain evidence="3 4">UAMH 9510</strain>
    </source>
</reference>
<feature type="domain" description="DUF7924" evidence="2">
    <location>
        <begin position="93"/>
        <end position="261"/>
    </location>
</feature>
<feature type="compositionally biased region" description="Low complexity" evidence="1">
    <location>
        <begin position="19"/>
        <end position="30"/>
    </location>
</feature>
<evidence type="ECO:0000313" key="3">
    <source>
        <dbReference type="EMBL" id="OJD12442.1"/>
    </source>
</evidence>
<dbReference type="VEuPathDB" id="FungiDB:AJ78_06957"/>
<dbReference type="PANTHER" id="PTHR42470">
    <property type="entry name" value="VAST DOMAIN-CONTAINING PROTEIN"/>
    <property type="match status" value="1"/>
</dbReference>
<gene>
    <name evidence="3" type="ORF">AJ78_06957</name>
</gene>
<proteinExistence type="predicted"/>
<organism evidence="3 4">
    <name type="scientific">Emergomyces pasteurianus Ep9510</name>
    <dbReference type="NCBI Taxonomy" id="1447872"/>
    <lineage>
        <taxon>Eukaryota</taxon>
        <taxon>Fungi</taxon>
        <taxon>Dikarya</taxon>
        <taxon>Ascomycota</taxon>
        <taxon>Pezizomycotina</taxon>
        <taxon>Eurotiomycetes</taxon>
        <taxon>Eurotiomycetidae</taxon>
        <taxon>Onygenales</taxon>
        <taxon>Ajellomycetaceae</taxon>
        <taxon>Emergomyces</taxon>
    </lineage>
</organism>
<dbReference type="Pfam" id="PF25545">
    <property type="entry name" value="DUF7924"/>
    <property type="match status" value="1"/>
</dbReference>
<dbReference type="EMBL" id="LGRN01000403">
    <property type="protein sequence ID" value="OJD12442.1"/>
    <property type="molecule type" value="Genomic_DNA"/>
</dbReference>
<dbReference type="OrthoDB" id="5400850at2759"/>
<name>A0A1J9P934_9EURO</name>
<dbReference type="AlphaFoldDB" id="A0A1J9P934"/>
<dbReference type="STRING" id="1447872.A0A1J9P934"/>
<keyword evidence="4" id="KW-1185">Reference proteome</keyword>
<protein>
    <recommendedName>
        <fullName evidence="2">DUF7924 domain-containing protein</fullName>
    </recommendedName>
</protein>
<evidence type="ECO:0000259" key="2">
    <source>
        <dbReference type="Pfam" id="PF25545"/>
    </source>
</evidence>